<organism evidence="2">
    <name type="scientific">uncultured bacterium ws643C1</name>
    <dbReference type="NCBI Taxonomy" id="1131833"/>
    <lineage>
        <taxon>Bacteria</taxon>
        <taxon>environmental samples</taxon>
    </lineage>
</organism>
<name>I1X520_9BACT</name>
<proteinExistence type="predicted"/>
<dbReference type="Gene3D" id="2.60.300.12">
    <property type="entry name" value="HesB-like domain"/>
    <property type="match status" value="1"/>
</dbReference>
<dbReference type="EMBL" id="JQ256786">
    <property type="protein sequence ID" value="AFI78595.1"/>
    <property type="molecule type" value="Genomic_DNA"/>
</dbReference>
<accession>I1X520</accession>
<dbReference type="InterPro" id="IPR035903">
    <property type="entry name" value="HesB-like_dom_sf"/>
</dbReference>
<evidence type="ECO:0000313" key="2">
    <source>
        <dbReference type="EMBL" id="AFI78595.1"/>
    </source>
</evidence>
<dbReference type="AlphaFoldDB" id="I1X520"/>
<dbReference type="SUPFAM" id="SSF89360">
    <property type="entry name" value="HesB-like domain"/>
    <property type="match status" value="1"/>
</dbReference>
<protein>
    <submittedName>
        <fullName evidence="2">HesB/YadR/YfhF-family protein</fullName>
    </submittedName>
</protein>
<feature type="domain" description="Core" evidence="1">
    <location>
        <begin position="2"/>
        <end position="95"/>
    </location>
</feature>
<reference evidence="2" key="1">
    <citation type="journal article" date="2012" name="ISME J.">
        <title>Roseobacter clade bacteria are abundant in coastal sediments and encode a novel combination of sulfur oxidation genes.</title>
        <authorList>
            <person name="Lenk S."/>
            <person name="Moraru C."/>
            <person name="Hahnke S."/>
            <person name="Arnds J."/>
            <person name="Richter M."/>
            <person name="Kube M."/>
            <person name="Reinhardt R."/>
            <person name="Brinkhoff T."/>
            <person name="Harder J."/>
            <person name="Amann R."/>
            <person name="Mussmann M."/>
        </authorList>
    </citation>
    <scope>NUCLEOTIDE SEQUENCE</scope>
</reference>
<gene>
    <name evidence="2" type="ORF">ws643C1_0005</name>
</gene>
<evidence type="ECO:0000259" key="1">
    <source>
        <dbReference type="Pfam" id="PF01521"/>
    </source>
</evidence>
<sequence>MITITPAAAERIRFSAAEGNMDGLSMRIAAKRNEDGTIHYGMGFDDTELEGDIHISAGEIDVVVAENSQALLEGTTLDFVELEADNWQFIFMNPNDKNYSPPA</sequence>
<dbReference type="InterPro" id="IPR000361">
    <property type="entry name" value="ATAP_core_dom"/>
</dbReference>
<dbReference type="Pfam" id="PF01521">
    <property type="entry name" value="Fe-S_biosyn"/>
    <property type="match status" value="1"/>
</dbReference>